<dbReference type="InterPro" id="IPR003165">
    <property type="entry name" value="Piwi"/>
</dbReference>
<organism evidence="2 3">
    <name type="scientific">Oesophagostomum dentatum</name>
    <name type="common">Nodular worm</name>
    <dbReference type="NCBI Taxonomy" id="61180"/>
    <lineage>
        <taxon>Eukaryota</taxon>
        <taxon>Metazoa</taxon>
        <taxon>Ecdysozoa</taxon>
        <taxon>Nematoda</taxon>
        <taxon>Chromadorea</taxon>
        <taxon>Rhabditida</taxon>
        <taxon>Rhabditina</taxon>
        <taxon>Rhabditomorpha</taxon>
        <taxon>Strongyloidea</taxon>
        <taxon>Strongylidae</taxon>
        <taxon>Oesophagostomum</taxon>
    </lineage>
</organism>
<name>A0A0B1S8G3_OESDE</name>
<dbReference type="PROSITE" id="PS50822">
    <property type="entry name" value="PIWI"/>
    <property type="match status" value="1"/>
</dbReference>
<dbReference type="GO" id="GO:0003676">
    <property type="term" value="F:nucleic acid binding"/>
    <property type="evidence" value="ECO:0007669"/>
    <property type="project" value="InterPro"/>
</dbReference>
<dbReference type="InterPro" id="IPR036397">
    <property type="entry name" value="RNaseH_sf"/>
</dbReference>
<dbReference type="PANTHER" id="PTHR22891">
    <property type="entry name" value="EUKARYOTIC TRANSLATION INITIATION FACTOR 2C"/>
    <property type="match status" value="1"/>
</dbReference>
<feature type="non-terminal residue" evidence="2">
    <location>
        <position position="249"/>
    </location>
</feature>
<dbReference type="InterPro" id="IPR012337">
    <property type="entry name" value="RNaseH-like_sf"/>
</dbReference>
<evidence type="ECO:0000313" key="3">
    <source>
        <dbReference type="Proteomes" id="UP000053660"/>
    </source>
</evidence>
<gene>
    <name evidence="2" type="ORF">OESDEN_18730</name>
</gene>
<dbReference type="AlphaFoldDB" id="A0A0B1S8G3"/>
<accession>A0A0B1S8G3</accession>
<dbReference type="EMBL" id="KN588017">
    <property type="protein sequence ID" value="KHJ81583.1"/>
    <property type="molecule type" value="Genomic_DNA"/>
</dbReference>
<dbReference type="Proteomes" id="UP000053660">
    <property type="component" value="Unassembled WGS sequence"/>
</dbReference>
<dbReference type="SUPFAM" id="SSF53098">
    <property type="entry name" value="Ribonuclease H-like"/>
    <property type="match status" value="1"/>
</dbReference>
<keyword evidence="3" id="KW-1185">Reference proteome</keyword>
<evidence type="ECO:0000313" key="2">
    <source>
        <dbReference type="EMBL" id="KHJ81583.1"/>
    </source>
</evidence>
<reference evidence="2 3" key="1">
    <citation type="submission" date="2014-03" db="EMBL/GenBank/DDBJ databases">
        <title>Draft genome of the hookworm Oesophagostomum dentatum.</title>
        <authorList>
            <person name="Mitreva M."/>
        </authorList>
    </citation>
    <scope>NUCLEOTIDE SEQUENCE [LARGE SCALE GENOMIC DNA]</scope>
    <source>
        <strain evidence="2 3">OD-Hann</strain>
    </source>
</reference>
<sequence>TVVFRQRQSCGNFVSKTNLKLGGINYEVVPESFARNRWIAGGKTMIVGYDVAHPGKPTRDEIMNKMPPQKPSVVGFAFNGAVHPEAFIGDYHFQTPRRERVENVVLNARFKWMLELFKKNRNGWPERIVITRDGVSEGQYRMEACEEFGNLNGREGWKPLFTVVVATKRHNARFFVEQDGGVNNPHPATVVDTDVVRNDITEFYMQSHRPVQGTAKPTSYQVIVDENDMSSDEVQSLMLALSFHHQVSY</sequence>
<proteinExistence type="predicted"/>
<dbReference type="Gene3D" id="3.30.420.10">
    <property type="entry name" value="Ribonuclease H-like superfamily/Ribonuclease H"/>
    <property type="match status" value="1"/>
</dbReference>
<dbReference type="SMART" id="SM00950">
    <property type="entry name" value="Piwi"/>
    <property type="match status" value="1"/>
</dbReference>
<feature type="non-terminal residue" evidence="2">
    <location>
        <position position="1"/>
    </location>
</feature>
<dbReference type="OrthoDB" id="10252740at2759"/>
<feature type="domain" description="Piwi" evidence="1">
    <location>
        <begin position="1"/>
        <end position="249"/>
    </location>
</feature>
<evidence type="ECO:0000259" key="1">
    <source>
        <dbReference type="PROSITE" id="PS50822"/>
    </source>
</evidence>
<protein>
    <submittedName>
        <fullName evidence="2">Piwi domain protein</fullName>
    </submittedName>
</protein>
<dbReference type="Pfam" id="PF02171">
    <property type="entry name" value="Piwi"/>
    <property type="match status" value="1"/>
</dbReference>